<proteinExistence type="predicted"/>
<protein>
    <submittedName>
        <fullName evidence="2">GNAT family N-acetyltransferase</fullName>
    </submittedName>
</protein>
<feature type="domain" description="N-acetyltransferase" evidence="1">
    <location>
        <begin position="24"/>
        <end position="161"/>
    </location>
</feature>
<dbReference type="SUPFAM" id="SSF55729">
    <property type="entry name" value="Acyl-CoA N-acyltransferases (Nat)"/>
    <property type="match status" value="1"/>
</dbReference>
<dbReference type="RefSeq" id="WP_342902387.1">
    <property type="nucleotide sequence ID" value="NZ_JBCHKU010000034.1"/>
</dbReference>
<name>A0ABU9UWL0_9GAMM</name>
<evidence type="ECO:0000313" key="2">
    <source>
        <dbReference type="EMBL" id="MEM6250661.1"/>
    </source>
</evidence>
<keyword evidence="3" id="KW-1185">Reference proteome</keyword>
<dbReference type="Proteomes" id="UP001489333">
    <property type="component" value="Unassembled WGS sequence"/>
</dbReference>
<comment type="caution">
    <text evidence="2">The sequence shown here is derived from an EMBL/GenBank/DDBJ whole genome shotgun (WGS) entry which is preliminary data.</text>
</comment>
<dbReference type="InterPro" id="IPR000182">
    <property type="entry name" value="GNAT_dom"/>
</dbReference>
<sequence length="193" mass="22063">MNEIEKFKQEDFLDEIFENEAKGLLSDIMSSTYLVSLLFSFDEEQGKKAIDYIVGIFNECYKLGHLKVATSSYEQMLCGYSIIFIHPHHQSAYLHKIHIGEQFRGRGLGTEMLQSLNESFGALGLICNHDRIKFYERNGFRCVSNLEVPDNDGFKLSKHMYTGLYMMSNSQNVDSCPVFFLNDADLRIIGGIS</sequence>
<dbReference type="Pfam" id="PF13508">
    <property type="entry name" value="Acetyltransf_7"/>
    <property type="match status" value="1"/>
</dbReference>
<dbReference type="CDD" id="cd04301">
    <property type="entry name" value="NAT_SF"/>
    <property type="match status" value="1"/>
</dbReference>
<evidence type="ECO:0000313" key="3">
    <source>
        <dbReference type="Proteomes" id="UP001489333"/>
    </source>
</evidence>
<reference evidence="2 3" key="1">
    <citation type="submission" date="2024-04" db="EMBL/GenBank/DDBJ databases">
        <title>Novel Shewanella species isolated from Baltic Sea sediments.</title>
        <authorList>
            <person name="Martin-Rodriguez A.J."/>
            <person name="Fernandez-Juarez V."/>
            <person name="Valeriano V.D."/>
            <person name="Mihindukulasooriya I."/>
            <person name="Ceresnova L."/>
            <person name="Joffre E."/>
            <person name="Jensie-Markopoulos S."/>
            <person name="Moore E.R.B."/>
            <person name="Sjoling A."/>
        </authorList>
    </citation>
    <scope>NUCLEOTIDE SEQUENCE [LARGE SCALE GENOMIC DNA]</scope>
    <source>
        <strain evidence="2 3">VAX-SP0-0CM-1</strain>
    </source>
</reference>
<dbReference type="Gene3D" id="3.40.630.30">
    <property type="match status" value="1"/>
</dbReference>
<accession>A0ABU9UWL0</accession>
<evidence type="ECO:0000259" key="1">
    <source>
        <dbReference type="PROSITE" id="PS51186"/>
    </source>
</evidence>
<dbReference type="InterPro" id="IPR016181">
    <property type="entry name" value="Acyl_CoA_acyltransferase"/>
</dbReference>
<dbReference type="EMBL" id="JBCHKU010000034">
    <property type="protein sequence ID" value="MEM6250661.1"/>
    <property type="molecule type" value="Genomic_DNA"/>
</dbReference>
<dbReference type="PROSITE" id="PS51186">
    <property type="entry name" value="GNAT"/>
    <property type="match status" value="1"/>
</dbReference>
<organism evidence="2 3">
    <name type="scientific">Shewanella vaxholmensis</name>
    <dbReference type="NCBI Taxonomy" id="3063535"/>
    <lineage>
        <taxon>Bacteria</taxon>
        <taxon>Pseudomonadati</taxon>
        <taxon>Pseudomonadota</taxon>
        <taxon>Gammaproteobacteria</taxon>
        <taxon>Alteromonadales</taxon>
        <taxon>Shewanellaceae</taxon>
        <taxon>Shewanella</taxon>
    </lineage>
</organism>
<gene>
    <name evidence="2" type="ORF">AAGS29_18870</name>
</gene>